<dbReference type="SMART" id="SM00855">
    <property type="entry name" value="PGAM"/>
    <property type="match status" value="1"/>
</dbReference>
<dbReference type="CDD" id="cd07067">
    <property type="entry name" value="HP_PGM_like"/>
    <property type="match status" value="1"/>
</dbReference>
<accession>A0A1Q2CVV8</accession>
<protein>
    <recommendedName>
        <fullName evidence="3">Phosphoglycerate mutase</fullName>
    </recommendedName>
</protein>
<dbReference type="Pfam" id="PF00300">
    <property type="entry name" value="His_Phos_1"/>
    <property type="match status" value="1"/>
</dbReference>
<dbReference type="OrthoDB" id="9810154at2"/>
<dbReference type="InterPro" id="IPR013078">
    <property type="entry name" value="His_Pase_superF_clade-1"/>
</dbReference>
<dbReference type="STRING" id="399497.BW733_04800"/>
<proteinExistence type="predicted"/>
<dbReference type="KEGG" id="tfa:BW733_04800"/>
<dbReference type="EMBL" id="CP019607">
    <property type="protein sequence ID" value="AQP50253.1"/>
    <property type="molecule type" value="Genomic_DNA"/>
</dbReference>
<evidence type="ECO:0008006" key="3">
    <source>
        <dbReference type="Google" id="ProtNLM"/>
    </source>
</evidence>
<name>A0A1Q2CVV8_9ACTN</name>
<sequence>MRQLVLMRHAKTEGNNPGGDKARRLIPRGVQDAQEAGLALRRLGLQHALVSTAARTRETFTALGLDIPAEHLDALYMGGTDTIARLVSEVDDDITGLLVVGHAPSIPGLAATLAFRADPGDADDIGAWFPTAAYSLFTLEGSWSDLAEGIGARHEVTKRPEQ</sequence>
<keyword evidence="2" id="KW-1185">Reference proteome</keyword>
<dbReference type="Gene3D" id="3.40.50.1240">
    <property type="entry name" value="Phosphoglycerate mutase-like"/>
    <property type="match status" value="1"/>
</dbReference>
<dbReference type="RefSeq" id="WP_077348363.1">
    <property type="nucleotide sequence ID" value="NZ_CP019607.1"/>
</dbReference>
<reference evidence="1 2" key="1">
    <citation type="journal article" date="2008" name="Int. J. Syst. Evol. Microbiol.">
        <title>Tessaracoccus flavescens sp. nov., isolated from marine sediment.</title>
        <authorList>
            <person name="Lee D.W."/>
            <person name="Lee S.D."/>
        </authorList>
    </citation>
    <scope>NUCLEOTIDE SEQUENCE [LARGE SCALE GENOMIC DNA]</scope>
    <source>
        <strain evidence="1 2">SST-39T</strain>
    </source>
</reference>
<dbReference type="InterPro" id="IPR029033">
    <property type="entry name" value="His_PPase_superfam"/>
</dbReference>
<dbReference type="Proteomes" id="UP000188235">
    <property type="component" value="Chromosome"/>
</dbReference>
<evidence type="ECO:0000313" key="1">
    <source>
        <dbReference type="EMBL" id="AQP50253.1"/>
    </source>
</evidence>
<dbReference type="AlphaFoldDB" id="A0A1Q2CVV8"/>
<evidence type="ECO:0000313" key="2">
    <source>
        <dbReference type="Proteomes" id="UP000188235"/>
    </source>
</evidence>
<organism evidence="1 2">
    <name type="scientific">Tessaracoccus flavescens</name>
    <dbReference type="NCBI Taxonomy" id="399497"/>
    <lineage>
        <taxon>Bacteria</taxon>
        <taxon>Bacillati</taxon>
        <taxon>Actinomycetota</taxon>
        <taxon>Actinomycetes</taxon>
        <taxon>Propionibacteriales</taxon>
        <taxon>Propionibacteriaceae</taxon>
        <taxon>Tessaracoccus</taxon>
    </lineage>
</organism>
<dbReference type="SUPFAM" id="SSF53254">
    <property type="entry name" value="Phosphoglycerate mutase-like"/>
    <property type="match status" value="1"/>
</dbReference>
<gene>
    <name evidence="1" type="ORF">BW733_04800</name>
</gene>